<evidence type="ECO:0000256" key="3">
    <source>
        <dbReference type="ARBA" id="ARBA00022679"/>
    </source>
</evidence>
<name>A0A1H0C6T8_9HYPH</name>
<dbReference type="EMBL" id="FNIT01000001">
    <property type="protein sequence ID" value="SDN53557.1"/>
    <property type="molecule type" value="Genomic_DNA"/>
</dbReference>
<protein>
    <recommendedName>
        <fullName evidence="6">Ribose 1,5-bisphosphate phosphokinase PhnN</fullName>
        <ecNumber evidence="6">2.7.4.23</ecNumber>
    </recommendedName>
    <alternativeName>
        <fullName evidence="6">Ribose 1,5-bisphosphokinase</fullName>
    </alternativeName>
</protein>
<keyword evidence="4 6" id="KW-0547">Nucleotide-binding</keyword>
<dbReference type="PANTHER" id="PTHR23117">
    <property type="entry name" value="GUANYLATE KINASE-RELATED"/>
    <property type="match status" value="1"/>
</dbReference>
<dbReference type="STRING" id="1166073.SAMN05192530_101162"/>
<dbReference type="EC" id="2.7.4.23" evidence="6"/>
<dbReference type="SMART" id="SM00072">
    <property type="entry name" value="GuKc"/>
    <property type="match status" value="1"/>
</dbReference>
<evidence type="ECO:0000313" key="8">
    <source>
        <dbReference type="EMBL" id="SDN53557.1"/>
    </source>
</evidence>
<evidence type="ECO:0000256" key="6">
    <source>
        <dbReference type="HAMAP-Rule" id="MF_00836"/>
    </source>
</evidence>
<sequence>MSPERVPSPGILLAVVGPSGAGKDTLLRMALDTIGREPRLRLAQRVITRPPDGATEDHASCSITAFEQGERTGAFCLTWRAHGLAYGLPCEIERDLEAGSLVVANLSRRSLREAAERFGRLAVAEITAPDHVLVERIRQRGRETAEEIARRLSRQAPLVLPPGTVRSVRIDNSGSAQAGAERLASHMRELLDLLPETQPAAGV</sequence>
<evidence type="ECO:0000256" key="1">
    <source>
        <dbReference type="ARBA" id="ARBA00000373"/>
    </source>
</evidence>
<dbReference type="AlphaFoldDB" id="A0A1H0C6T8"/>
<dbReference type="UniPathway" id="UPA00087">
    <property type="reaction ID" value="UER00175"/>
</dbReference>
<proteinExistence type="inferred from homology"/>
<comment type="pathway">
    <text evidence="2 6">Metabolic intermediate biosynthesis; 5-phospho-alpha-D-ribose 1-diphosphate biosynthesis; 5-phospho-alpha-D-ribose 1-diphosphate from D-ribose 5-phosphate (route II): step 3/3.</text>
</comment>
<dbReference type="NCBIfam" id="TIGR02322">
    <property type="entry name" value="phosphon_PhnN"/>
    <property type="match status" value="1"/>
</dbReference>
<dbReference type="GO" id="GO:0006015">
    <property type="term" value="P:5-phosphoribose 1-diphosphate biosynthetic process"/>
    <property type="evidence" value="ECO:0007669"/>
    <property type="project" value="UniProtKB-UniRule"/>
</dbReference>
<evidence type="ECO:0000313" key="9">
    <source>
        <dbReference type="Proteomes" id="UP000198793"/>
    </source>
</evidence>
<dbReference type="OrthoDB" id="341217at2"/>
<dbReference type="InterPro" id="IPR008145">
    <property type="entry name" value="GK/Ca_channel_bsu"/>
</dbReference>
<dbReference type="InterPro" id="IPR027417">
    <property type="entry name" value="P-loop_NTPase"/>
</dbReference>
<feature type="domain" description="Guanylate kinase/L-type calcium channel beta subunit" evidence="7">
    <location>
        <begin position="9"/>
        <end position="198"/>
    </location>
</feature>
<keyword evidence="5 6" id="KW-0067">ATP-binding</keyword>
<evidence type="ECO:0000259" key="7">
    <source>
        <dbReference type="SMART" id="SM00072"/>
    </source>
</evidence>
<dbReference type="GO" id="GO:0005829">
    <property type="term" value="C:cytosol"/>
    <property type="evidence" value="ECO:0007669"/>
    <property type="project" value="TreeGrafter"/>
</dbReference>
<organism evidence="8 9">
    <name type="scientific">Aureimonas jatrophae</name>
    <dbReference type="NCBI Taxonomy" id="1166073"/>
    <lineage>
        <taxon>Bacteria</taxon>
        <taxon>Pseudomonadati</taxon>
        <taxon>Pseudomonadota</taxon>
        <taxon>Alphaproteobacteria</taxon>
        <taxon>Hyphomicrobiales</taxon>
        <taxon>Aurantimonadaceae</taxon>
        <taxon>Aureimonas</taxon>
    </lineage>
</organism>
<reference evidence="8 9" key="1">
    <citation type="submission" date="2016-10" db="EMBL/GenBank/DDBJ databases">
        <authorList>
            <person name="de Groot N.N."/>
        </authorList>
    </citation>
    <scope>NUCLEOTIDE SEQUENCE [LARGE SCALE GENOMIC DNA]</scope>
    <source>
        <strain evidence="9">L7-484,KACC 16230,DSM 25025</strain>
    </source>
</reference>
<keyword evidence="8" id="KW-0418">Kinase</keyword>
<evidence type="ECO:0000256" key="2">
    <source>
        <dbReference type="ARBA" id="ARBA00005069"/>
    </source>
</evidence>
<dbReference type="GO" id="GO:0005524">
    <property type="term" value="F:ATP binding"/>
    <property type="evidence" value="ECO:0007669"/>
    <property type="project" value="UniProtKB-KW"/>
</dbReference>
<keyword evidence="9" id="KW-1185">Reference proteome</keyword>
<dbReference type="SUPFAM" id="SSF52540">
    <property type="entry name" value="P-loop containing nucleoside triphosphate hydrolases"/>
    <property type="match status" value="1"/>
</dbReference>
<dbReference type="PANTHER" id="PTHR23117:SF8">
    <property type="entry name" value="RIBOSE 1,5-BISPHOSPHATE PHOSPHOKINASE PHNN"/>
    <property type="match status" value="1"/>
</dbReference>
<dbReference type="InterPro" id="IPR012699">
    <property type="entry name" value="PhnN"/>
</dbReference>
<comment type="similarity">
    <text evidence="6">Belongs to the ribose 1,5-bisphosphokinase family.</text>
</comment>
<feature type="binding site" evidence="6">
    <location>
        <begin position="17"/>
        <end position="24"/>
    </location>
    <ligand>
        <name>ATP</name>
        <dbReference type="ChEBI" id="CHEBI:30616"/>
    </ligand>
</feature>
<dbReference type="GO" id="GO:0033863">
    <property type="term" value="F:ribose 1,5-bisphosphate phosphokinase activity"/>
    <property type="evidence" value="ECO:0007669"/>
    <property type="project" value="UniProtKB-UniRule"/>
</dbReference>
<keyword evidence="3 6" id="KW-0808">Transferase</keyword>
<comment type="catalytic activity">
    <reaction evidence="1 6">
        <text>alpha-D-ribose 1,5-bisphosphate + ATP = 5-phospho-alpha-D-ribose 1-diphosphate + ADP</text>
        <dbReference type="Rhea" id="RHEA:20109"/>
        <dbReference type="ChEBI" id="CHEBI:30616"/>
        <dbReference type="ChEBI" id="CHEBI:58017"/>
        <dbReference type="ChEBI" id="CHEBI:68688"/>
        <dbReference type="ChEBI" id="CHEBI:456216"/>
        <dbReference type="EC" id="2.7.4.23"/>
    </reaction>
</comment>
<dbReference type="HAMAP" id="MF_00836">
    <property type="entry name" value="PhnN"/>
    <property type="match status" value="1"/>
</dbReference>
<evidence type="ECO:0000256" key="5">
    <source>
        <dbReference type="ARBA" id="ARBA00022840"/>
    </source>
</evidence>
<accession>A0A1H0C6T8</accession>
<gene>
    <name evidence="6" type="primary">phnN</name>
    <name evidence="8" type="ORF">SAMN05192530_101162</name>
</gene>
<dbReference type="Proteomes" id="UP000198793">
    <property type="component" value="Unassembled WGS sequence"/>
</dbReference>
<dbReference type="Gene3D" id="3.40.50.300">
    <property type="entry name" value="P-loop containing nucleotide triphosphate hydrolases"/>
    <property type="match status" value="1"/>
</dbReference>
<comment type="function">
    <text evidence="6">Catalyzes the phosphorylation of ribose 1,5-bisphosphate to 5-phospho-D-ribosyl alpha-1-diphosphate (PRPP).</text>
</comment>
<evidence type="ECO:0000256" key="4">
    <source>
        <dbReference type="ARBA" id="ARBA00022741"/>
    </source>
</evidence>
<dbReference type="GO" id="GO:0019634">
    <property type="term" value="P:organic phosphonate metabolic process"/>
    <property type="evidence" value="ECO:0007669"/>
    <property type="project" value="UniProtKB-UniRule"/>
</dbReference>
<dbReference type="RefSeq" id="WP_090667482.1">
    <property type="nucleotide sequence ID" value="NZ_FNIT01000001.1"/>
</dbReference>